<dbReference type="EMBL" id="JBHRVA010000003">
    <property type="protein sequence ID" value="MFC3303590.1"/>
    <property type="molecule type" value="Genomic_DNA"/>
</dbReference>
<reference evidence="4" key="1">
    <citation type="journal article" date="2019" name="Int. J. Syst. Evol. Microbiol.">
        <title>The Global Catalogue of Microorganisms (GCM) 10K type strain sequencing project: providing services to taxonomists for standard genome sequencing and annotation.</title>
        <authorList>
            <consortium name="The Broad Institute Genomics Platform"/>
            <consortium name="The Broad Institute Genome Sequencing Center for Infectious Disease"/>
            <person name="Wu L."/>
            <person name="Ma J."/>
        </authorList>
    </citation>
    <scope>NUCLEOTIDE SEQUENCE [LARGE SCALE GENOMIC DNA]</scope>
    <source>
        <strain evidence="4">KCTC 22245</strain>
    </source>
</reference>
<organism evidence="3 4">
    <name type="scientific">Parvularcula lutaonensis</name>
    <dbReference type="NCBI Taxonomy" id="491923"/>
    <lineage>
        <taxon>Bacteria</taxon>
        <taxon>Pseudomonadati</taxon>
        <taxon>Pseudomonadota</taxon>
        <taxon>Alphaproteobacteria</taxon>
        <taxon>Parvularculales</taxon>
        <taxon>Parvularculaceae</taxon>
        <taxon>Parvularcula</taxon>
    </lineage>
</organism>
<name>A0ABV7ME03_9PROT</name>
<evidence type="ECO:0000256" key="1">
    <source>
        <dbReference type="ARBA" id="ARBA00005953"/>
    </source>
</evidence>
<comment type="caution">
    <text evidence="3">The sequence shown here is derived from an EMBL/GenBank/DDBJ whole genome shotgun (WGS) entry which is preliminary data.</text>
</comment>
<dbReference type="InterPro" id="IPR029069">
    <property type="entry name" value="HotDog_dom_sf"/>
</dbReference>
<keyword evidence="4" id="KW-1185">Reference proteome</keyword>
<dbReference type="SUPFAM" id="SSF54637">
    <property type="entry name" value="Thioesterase/thiol ester dehydrase-isomerase"/>
    <property type="match status" value="1"/>
</dbReference>
<dbReference type="InterPro" id="IPR050563">
    <property type="entry name" value="4-hydroxybenzoyl-CoA_TE"/>
</dbReference>
<dbReference type="CDD" id="cd00586">
    <property type="entry name" value="4HBT"/>
    <property type="match status" value="1"/>
</dbReference>
<dbReference type="Gene3D" id="3.10.129.10">
    <property type="entry name" value="Hotdog Thioesterase"/>
    <property type="match status" value="1"/>
</dbReference>
<comment type="similarity">
    <text evidence="1">Belongs to the 4-hydroxybenzoyl-CoA thioesterase family.</text>
</comment>
<dbReference type="GO" id="GO:0016787">
    <property type="term" value="F:hydrolase activity"/>
    <property type="evidence" value="ECO:0007669"/>
    <property type="project" value="UniProtKB-KW"/>
</dbReference>
<sequence>MDEHSRRERTLQPFFFGVHMRDSFSKTPPPEGPLLGCKDFESACISRRIAQPDEIDELGHVNNSVYVRWVQDAAVGHWQAVADEATKAAAIWVCSRHEIDYKDQVREGEEVELRTWLGTARGARFSRHCDIRKKGASRPAAVCETQWVLLDRATGRPRRVEAGTMELFGLDPADHSAR</sequence>
<protein>
    <submittedName>
        <fullName evidence="3">Acyl-CoA thioesterase</fullName>
        <ecNumber evidence="3">3.1.2.-</ecNumber>
    </submittedName>
</protein>
<dbReference type="Proteomes" id="UP001595607">
    <property type="component" value="Unassembled WGS sequence"/>
</dbReference>
<evidence type="ECO:0000313" key="3">
    <source>
        <dbReference type="EMBL" id="MFC3303590.1"/>
    </source>
</evidence>
<dbReference type="Pfam" id="PF13279">
    <property type="entry name" value="4HBT_2"/>
    <property type="match status" value="1"/>
</dbReference>
<proteinExistence type="inferred from homology"/>
<keyword evidence="2 3" id="KW-0378">Hydrolase</keyword>
<dbReference type="PANTHER" id="PTHR31793">
    <property type="entry name" value="4-HYDROXYBENZOYL-COA THIOESTERASE FAMILY MEMBER"/>
    <property type="match status" value="1"/>
</dbReference>
<gene>
    <name evidence="3" type="ORF">ACFONP_12705</name>
</gene>
<evidence type="ECO:0000256" key="2">
    <source>
        <dbReference type="ARBA" id="ARBA00022801"/>
    </source>
</evidence>
<accession>A0ABV7ME03</accession>
<evidence type="ECO:0000313" key="4">
    <source>
        <dbReference type="Proteomes" id="UP001595607"/>
    </source>
</evidence>
<dbReference type="RefSeq" id="WP_229786207.1">
    <property type="nucleotide sequence ID" value="NZ_BMXU01000002.1"/>
</dbReference>
<dbReference type="PANTHER" id="PTHR31793:SF27">
    <property type="entry name" value="NOVEL THIOESTERASE SUPERFAMILY DOMAIN AND SAPOSIN A-TYPE DOMAIN CONTAINING PROTEIN (0610012H03RIK)"/>
    <property type="match status" value="1"/>
</dbReference>
<dbReference type="EC" id="3.1.2.-" evidence="3"/>